<accession>A0ABX5GLV0</accession>
<dbReference type="Proteomes" id="UP000241190">
    <property type="component" value="Unassembled WGS sequence"/>
</dbReference>
<keyword evidence="3" id="KW-1185">Reference proteome</keyword>
<sequence>MIKYILWVISCLILLIVHNLGFTIYTENFQVVSKGVTLSFVIYYILFLFFPLLFLYTKQKKILFKLIIIIIPVISISLTVYETNPLRSILLVISYLIAAFSLEILIRLDEKVRKTKGI</sequence>
<comment type="caution">
    <text evidence="2">The sequence shown here is derived from an EMBL/GenBank/DDBJ whole genome shotgun (WGS) entry which is preliminary data.</text>
</comment>
<name>A0ABX5GLV0_9GAMM</name>
<evidence type="ECO:0000256" key="1">
    <source>
        <dbReference type="SAM" id="Phobius"/>
    </source>
</evidence>
<gene>
    <name evidence="2" type="ORF">C9J52_20515</name>
</gene>
<feature type="transmembrane region" description="Helical" evidence="1">
    <location>
        <begin position="87"/>
        <end position="106"/>
    </location>
</feature>
<organism evidence="2 3">
    <name type="scientific">Photobacterium iliopiscarium</name>
    <dbReference type="NCBI Taxonomy" id="56192"/>
    <lineage>
        <taxon>Bacteria</taxon>
        <taxon>Pseudomonadati</taxon>
        <taxon>Pseudomonadota</taxon>
        <taxon>Gammaproteobacteria</taxon>
        <taxon>Vibrionales</taxon>
        <taxon>Vibrionaceae</taxon>
        <taxon>Photobacterium</taxon>
    </lineage>
</organism>
<keyword evidence="1" id="KW-0812">Transmembrane</keyword>
<keyword evidence="1" id="KW-0472">Membrane</keyword>
<feature type="transmembrane region" description="Helical" evidence="1">
    <location>
        <begin position="5"/>
        <end position="25"/>
    </location>
</feature>
<proteinExistence type="predicted"/>
<evidence type="ECO:0000313" key="2">
    <source>
        <dbReference type="EMBL" id="PSW88142.1"/>
    </source>
</evidence>
<keyword evidence="1" id="KW-1133">Transmembrane helix</keyword>
<feature type="transmembrane region" description="Helical" evidence="1">
    <location>
        <begin position="62"/>
        <end position="81"/>
    </location>
</feature>
<reference evidence="2 3" key="1">
    <citation type="submission" date="2018-03" db="EMBL/GenBank/DDBJ databases">
        <title>Whole genome sequencing of Histamine producing bacteria.</title>
        <authorList>
            <person name="Butler K."/>
        </authorList>
    </citation>
    <scope>NUCLEOTIDE SEQUENCE [LARGE SCALE GENOMIC DNA]</scope>
    <source>
        <strain evidence="2 3">ATCC 51761</strain>
    </source>
</reference>
<evidence type="ECO:0000313" key="3">
    <source>
        <dbReference type="Proteomes" id="UP000241190"/>
    </source>
</evidence>
<protein>
    <submittedName>
        <fullName evidence="2">Uncharacterized protein</fullName>
    </submittedName>
</protein>
<feature type="transmembrane region" description="Helical" evidence="1">
    <location>
        <begin position="37"/>
        <end position="55"/>
    </location>
</feature>
<dbReference type="EMBL" id="PYOP01000079">
    <property type="protein sequence ID" value="PSW88142.1"/>
    <property type="molecule type" value="Genomic_DNA"/>
</dbReference>